<dbReference type="Gene3D" id="3.40.50.300">
    <property type="entry name" value="P-loop containing nucleotide triphosphate hydrolases"/>
    <property type="match status" value="1"/>
</dbReference>
<evidence type="ECO:0000256" key="5">
    <source>
        <dbReference type="ARBA" id="ARBA00022640"/>
    </source>
</evidence>
<accession>A0A194UTQ7</accession>
<dbReference type="AlphaFoldDB" id="A0A194UTQ7"/>
<feature type="compositionally biased region" description="Low complexity" evidence="16">
    <location>
        <begin position="19"/>
        <end position="29"/>
    </location>
</feature>
<keyword evidence="9" id="KW-1002">Plastid outer membrane</keyword>
<sequence length="409" mass="45934">MARIHTPTISDDDFDLIPDSDAVSDVSDSGEVNHHQASPIHHADPGVRLAGPHEVPQMPYAYAHVHHDDGVASVTRNLSNHTIEDPYRRSGSSKESGDLVTEGLKYSKSVYNKFWGKDAVPLIAIMGMTGSGKTTFISKVTGNTDLKVGHDLTSCTQDIQVVEGKINGQTVRFVDTPGFSDTNLSDTEVLELIADYLAVAYKQKMKLSGIIYLHPITDRRVTHHGIKNLEMFKKLTGEANLKNVILATSMWDRVTEDEGIKREEELKGKFWKLLLAMGAETVRHSGTPESARHIAYKLIGKKPVYLQLQEEMGRDNKALRDTTAGRQIMFEIEQMKEQHQRELADMENMMKNSAEQNQDLINALKEHYQGMLGEMQKTLRDERRMNEEAVQSLNDRIHALENRGGCIVM</sequence>
<evidence type="ECO:0000256" key="1">
    <source>
        <dbReference type="ARBA" id="ARBA00001946"/>
    </source>
</evidence>
<evidence type="ECO:0000256" key="9">
    <source>
        <dbReference type="ARBA" id="ARBA00022805"/>
    </source>
</evidence>
<evidence type="ECO:0000313" key="19">
    <source>
        <dbReference type="Proteomes" id="UP000078576"/>
    </source>
</evidence>
<dbReference type="GO" id="GO:0016020">
    <property type="term" value="C:membrane"/>
    <property type="evidence" value="ECO:0007669"/>
    <property type="project" value="UniProtKB-SubCell"/>
</dbReference>
<dbReference type="EMBL" id="KN714677">
    <property type="protein sequence ID" value="KUI55082.1"/>
    <property type="molecule type" value="Genomic_DNA"/>
</dbReference>
<dbReference type="GO" id="GO:0005525">
    <property type="term" value="F:GTP binding"/>
    <property type="evidence" value="ECO:0007669"/>
    <property type="project" value="InterPro"/>
</dbReference>
<keyword evidence="7" id="KW-0479">Metal-binding</keyword>
<evidence type="ECO:0000256" key="11">
    <source>
        <dbReference type="ARBA" id="ARBA00022927"/>
    </source>
</evidence>
<evidence type="ECO:0000256" key="7">
    <source>
        <dbReference type="ARBA" id="ARBA00022723"/>
    </source>
</evidence>
<evidence type="ECO:0000256" key="12">
    <source>
        <dbReference type="ARBA" id="ARBA00022989"/>
    </source>
</evidence>
<evidence type="ECO:0000313" key="18">
    <source>
        <dbReference type="EMBL" id="KUI55082.1"/>
    </source>
</evidence>
<evidence type="ECO:0000256" key="13">
    <source>
        <dbReference type="ARBA" id="ARBA00023136"/>
    </source>
</evidence>
<dbReference type="GO" id="GO:0015031">
    <property type="term" value="P:protein transport"/>
    <property type="evidence" value="ECO:0007669"/>
    <property type="project" value="UniProtKB-KW"/>
</dbReference>
<evidence type="ECO:0000256" key="14">
    <source>
        <dbReference type="ARBA" id="ARBA00024013"/>
    </source>
</evidence>
<dbReference type="OrthoDB" id="8954335at2759"/>
<keyword evidence="8" id="KW-0378">Hydrolase</keyword>
<reference evidence="19" key="1">
    <citation type="submission" date="2014-12" db="EMBL/GenBank/DDBJ databases">
        <title>Genome Sequence of Valsa Canker Pathogens Uncovers a Specific Adaption of Colonization on Woody Bark.</title>
        <authorList>
            <person name="Yin Z."/>
            <person name="Liu H."/>
            <person name="Gao X."/>
            <person name="Li Z."/>
            <person name="Song N."/>
            <person name="Ke X."/>
            <person name="Dai Q."/>
            <person name="Wu Y."/>
            <person name="Sun Y."/>
            <person name="Xu J.-R."/>
            <person name="Kang Z.K."/>
            <person name="Wang L."/>
            <person name="Huang L."/>
        </authorList>
    </citation>
    <scope>NUCLEOTIDE SEQUENCE [LARGE SCALE GENOMIC DNA]</scope>
    <source>
        <strain evidence="19">SXYL134</strain>
    </source>
</reference>
<evidence type="ECO:0000256" key="8">
    <source>
        <dbReference type="ARBA" id="ARBA00022801"/>
    </source>
</evidence>
<evidence type="ECO:0000256" key="2">
    <source>
        <dbReference type="ARBA" id="ARBA00004167"/>
    </source>
</evidence>
<dbReference type="PANTHER" id="PTHR10903">
    <property type="entry name" value="GTPASE, IMAP FAMILY MEMBER-RELATED"/>
    <property type="match status" value="1"/>
</dbReference>
<evidence type="ECO:0000256" key="3">
    <source>
        <dbReference type="ARBA" id="ARBA00022448"/>
    </source>
</evidence>
<name>A0A194UTQ7_CYTMA</name>
<organism evidence="18 19">
    <name type="scientific">Cytospora mali</name>
    <name type="common">Apple Valsa canker fungus</name>
    <name type="synonym">Valsa mali</name>
    <dbReference type="NCBI Taxonomy" id="578113"/>
    <lineage>
        <taxon>Eukaryota</taxon>
        <taxon>Fungi</taxon>
        <taxon>Dikarya</taxon>
        <taxon>Ascomycota</taxon>
        <taxon>Pezizomycotina</taxon>
        <taxon>Sordariomycetes</taxon>
        <taxon>Sordariomycetidae</taxon>
        <taxon>Diaporthales</taxon>
        <taxon>Cytosporaceae</taxon>
        <taxon>Cytospora</taxon>
    </lineage>
</organism>
<dbReference type="InterPro" id="IPR045058">
    <property type="entry name" value="GIMA/IAN/Toc"/>
</dbReference>
<dbReference type="Proteomes" id="UP000078576">
    <property type="component" value="Unassembled WGS sequence"/>
</dbReference>
<feature type="domain" description="G" evidence="17">
    <location>
        <begin position="123"/>
        <end position="200"/>
    </location>
</feature>
<evidence type="ECO:0000259" key="17">
    <source>
        <dbReference type="Pfam" id="PF01926"/>
    </source>
</evidence>
<keyword evidence="18" id="KW-0132">Cell division</keyword>
<dbReference type="InterPro" id="IPR027417">
    <property type="entry name" value="P-loop_NTPase"/>
</dbReference>
<evidence type="ECO:0000256" key="16">
    <source>
        <dbReference type="SAM" id="MobiDB-lite"/>
    </source>
</evidence>
<keyword evidence="19" id="KW-1185">Reference proteome</keyword>
<keyword evidence="12" id="KW-1133">Transmembrane helix</keyword>
<evidence type="ECO:0000256" key="10">
    <source>
        <dbReference type="ARBA" id="ARBA00022842"/>
    </source>
</evidence>
<protein>
    <submittedName>
        <fullName evidence="18">Cell division control protein 11</fullName>
    </submittedName>
</protein>
<keyword evidence="10" id="KW-0460">Magnesium</keyword>
<keyword evidence="6" id="KW-0812">Transmembrane</keyword>
<keyword evidence="5" id="KW-0934">Plastid</keyword>
<keyword evidence="15" id="KW-0175">Coiled coil</keyword>
<dbReference type="InterPro" id="IPR006073">
    <property type="entry name" value="GTP-bd"/>
</dbReference>
<keyword evidence="13" id="KW-0472">Membrane</keyword>
<feature type="region of interest" description="Disordered" evidence="16">
    <location>
        <begin position="1"/>
        <end position="49"/>
    </location>
</feature>
<keyword evidence="3" id="KW-0813">Transport</keyword>
<dbReference type="GO" id="GO:0046872">
    <property type="term" value="F:metal ion binding"/>
    <property type="evidence" value="ECO:0007669"/>
    <property type="project" value="UniProtKB-KW"/>
</dbReference>
<evidence type="ECO:0000256" key="4">
    <source>
        <dbReference type="ARBA" id="ARBA00022528"/>
    </source>
</evidence>
<proteinExistence type="predicted"/>
<gene>
    <name evidence="18" type="ORF">VP1G_02408</name>
</gene>
<evidence type="ECO:0000256" key="6">
    <source>
        <dbReference type="ARBA" id="ARBA00022692"/>
    </source>
</evidence>
<dbReference type="GO" id="GO:0016787">
    <property type="term" value="F:hydrolase activity"/>
    <property type="evidence" value="ECO:0007669"/>
    <property type="project" value="UniProtKB-KW"/>
</dbReference>
<keyword evidence="18" id="KW-0131">Cell cycle</keyword>
<keyword evidence="11" id="KW-0653">Protein transport</keyword>
<dbReference type="GO" id="GO:0051301">
    <property type="term" value="P:cell division"/>
    <property type="evidence" value="ECO:0007669"/>
    <property type="project" value="UniProtKB-KW"/>
</dbReference>
<dbReference type="PANTHER" id="PTHR10903:SF135">
    <property type="entry name" value="TRANSLOCASE OF CHLOROPLAST 120, CHLOROPLASTIC-RELATED"/>
    <property type="match status" value="1"/>
</dbReference>
<dbReference type="STRING" id="694573.A0A194UTQ7"/>
<dbReference type="SUPFAM" id="SSF52540">
    <property type="entry name" value="P-loop containing nucleoside triphosphate hydrolases"/>
    <property type="match status" value="1"/>
</dbReference>
<comment type="subcellular location">
    <subcellularLocation>
        <location evidence="2">Membrane</location>
        <topology evidence="2">Single-pass membrane protein</topology>
    </subcellularLocation>
    <subcellularLocation>
        <location evidence="14">Plastid</location>
        <location evidence="14">Chloroplast outer membrane</location>
    </subcellularLocation>
</comment>
<feature type="coiled-coil region" evidence="15">
    <location>
        <begin position="329"/>
        <end position="403"/>
    </location>
</feature>
<comment type="cofactor">
    <cofactor evidence="1">
        <name>Mg(2+)</name>
        <dbReference type="ChEBI" id="CHEBI:18420"/>
    </cofactor>
</comment>
<evidence type="ECO:0000256" key="15">
    <source>
        <dbReference type="SAM" id="Coils"/>
    </source>
</evidence>
<keyword evidence="4" id="KW-0150">Chloroplast</keyword>
<dbReference type="Pfam" id="PF01926">
    <property type="entry name" value="MMR_HSR1"/>
    <property type="match status" value="1"/>
</dbReference>
<dbReference type="CDD" id="cd00882">
    <property type="entry name" value="Ras_like_GTPase"/>
    <property type="match status" value="1"/>
</dbReference>